<keyword evidence="4" id="KW-1185">Reference proteome</keyword>
<dbReference type="PANTHER" id="PTHR34219:SF6">
    <property type="entry name" value="BLR3280 PROTEIN"/>
    <property type="match status" value="1"/>
</dbReference>
<evidence type="ECO:0000256" key="1">
    <source>
        <dbReference type="SAM" id="MobiDB-lite"/>
    </source>
</evidence>
<feature type="transmembrane region" description="Helical" evidence="2">
    <location>
        <begin position="456"/>
        <end position="478"/>
    </location>
</feature>
<proteinExistence type="predicted"/>
<feature type="transmembrane region" description="Helical" evidence="2">
    <location>
        <begin position="221"/>
        <end position="245"/>
    </location>
</feature>
<protein>
    <submittedName>
        <fullName evidence="3">PepSY domain-containing protein</fullName>
    </submittedName>
</protein>
<accession>A0ABT1CFT4</accession>
<feature type="region of interest" description="Disordered" evidence="1">
    <location>
        <begin position="493"/>
        <end position="512"/>
    </location>
</feature>
<evidence type="ECO:0000313" key="3">
    <source>
        <dbReference type="EMBL" id="MCO6159690.1"/>
    </source>
</evidence>
<dbReference type="Proteomes" id="UP001523401">
    <property type="component" value="Unassembled WGS sequence"/>
</dbReference>
<keyword evidence="2" id="KW-0812">Transmembrane</keyword>
<dbReference type="EMBL" id="JAMXQU010000003">
    <property type="protein sequence ID" value="MCO6159690.1"/>
    <property type="molecule type" value="Genomic_DNA"/>
</dbReference>
<sequence>MRASPSVSWRKTLIRLSFLIHRWLGVSLGLMMLVWCLSGIVMLYKPWPQPDARRALMAHDMLRFGHPPVVPHMDGRFRAMRLVMVGTVPVLQLFPTHGPALAYELRSGAPLAHAHEDASHRLLPLAVRAQVAGTYVDPEGKAGAGVFRGVRQNDQWILDTKGREAGFDRFDFDDEARSIVYLTADTGDIVQVTTRQTRLWAWLGPIPHWLYPALLRAHPALWADVVMLVSGAGILLTGLGLWIGLRRLRNGRRLTPYRGVHAVHHVLGMICGLFLLSWVVTGFLTMTPGGLMAPRAAPEWMDRLTGTLPLSALTPALTLLRTHPGAYREIRVLPLADRGFVYALDKAGKAIRLDNRLLPAPLNLAALDNAARLTGVHGKIVRLDHDDSYYFSTRHTSRLFPVYRVTGEDRARLYLDGTSGAAIFHVDASAKELRWIVYGPHDLDFANWLRHPAVRLFIIVPLLAGMAGLCLSGLCIGVQRILFIRRRRQTAASRKSHNQSATGKDSQVTRAQ</sequence>
<evidence type="ECO:0000256" key="2">
    <source>
        <dbReference type="SAM" id="Phobius"/>
    </source>
</evidence>
<dbReference type="RefSeq" id="WP_252849035.1">
    <property type="nucleotide sequence ID" value="NZ_BAPW01000026.1"/>
</dbReference>
<feature type="transmembrane region" description="Helical" evidence="2">
    <location>
        <begin position="266"/>
        <end position="286"/>
    </location>
</feature>
<gene>
    <name evidence="3" type="ORF">NF685_06560</name>
</gene>
<evidence type="ECO:0000313" key="4">
    <source>
        <dbReference type="Proteomes" id="UP001523401"/>
    </source>
</evidence>
<organism evidence="3 4">
    <name type="scientific">Asaia lannensis NBRC 102526</name>
    <dbReference type="NCBI Taxonomy" id="1307926"/>
    <lineage>
        <taxon>Bacteria</taxon>
        <taxon>Pseudomonadati</taxon>
        <taxon>Pseudomonadota</taxon>
        <taxon>Alphaproteobacteria</taxon>
        <taxon>Acetobacterales</taxon>
        <taxon>Acetobacteraceae</taxon>
        <taxon>Asaia</taxon>
    </lineage>
</organism>
<comment type="caution">
    <text evidence="3">The sequence shown here is derived from an EMBL/GenBank/DDBJ whole genome shotgun (WGS) entry which is preliminary data.</text>
</comment>
<feature type="transmembrane region" description="Helical" evidence="2">
    <location>
        <begin position="20"/>
        <end position="44"/>
    </location>
</feature>
<keyword evidence="2" id="KW-1133">Transmembrane helix</keyword>
<name>A0ABT1CFT4_9PROT</name>
<keyword evidence="2" id="KW-0472">Membrane</keyword>
<dbReference type="Pfam" id="PF03929">
    <property type="entry name" value="PepSY_TM"/>
    <property type="match status" value="1"/>
</dbReference>
<dbReference type="InterPro" id="IPR005625">
    <property type="entry name" value="PepSY-ass_TM"/>
</dbReference>
<feature type="compositionally biased region" description="Polar residues" evidence="1">
    <location>
        <begin position="498"/>
        <end position="512"/>
    </location>
</feature>
<reference evidence="3 4" key="1">
    <citation type="submission" date="2022-06" db="EMBL/GenBank/DDBJ databases">
        <title>Whole-genome of Asaia lannensis strain LMG 27011T.</title>
        <authorList>
            <person name="Sombolestani A."/>
        </authorList>
    </citation>
    <scope>NUCLEOTIDE SEQUENCE [LARGE SCALE GENOMIC DNA]</scope>
    <source>
        <strain evidence="3 4">NBRC 102526</strain>
    </source>
</reference>
<dbReference type="PANTHER" id="PTHR34219">
    <property type="entry name" value="IRON-REGULATED INNER MEMBRANE PROTEIN-RELATED"/>
    <property type="match status" value="1"/>
</dbReference>